<dbReference type="NCBIfam" id="NF005124">
    <property type="entry name" value="PRK06558.1"/>
    <property type="match status" value="1"/>
</dbReference>
<dbReference type="InterPro" id="IPR035921">
    <property type="entry name" value="F/V-ATP_Csub_sf"/>
</dbReference>
<dbReference type="SUPFAM" id="SSF81333">
    <property type="entry name" value="F1F0 ATP synthase subunit C"/>
    <property type="match status" value="2"/>
</dbReference>
<evidence type="ECO:0000256" key="1">
    <source>
        <dbReference type="ARBA" id="ARBA00004141"/>
    </source>
</evidence>
<comment type="similarity">
    <text evidence="2 8">Belongs to the V-ATPase proteolipid subunit family.</text>
</comment>
<dbReference type="PRINTS" id="PR00122">
    <property type="entry name" value="VACATPASE"/>
</dbReference>
<dbReference type="CDD" id="cd18179">
    <property type="entry name" value="ATP-synt_Vo_Ao_c_NTPK_rpt1"/>
    <property type="match status" value="1"/>
</dbReference>
<feature type="transmembrane region" description="Helical" evidence="8">
    <location>
        <begin position="12"/>
        <end position="30"/>
    </location>
</feature>
<name>A0A1G8PKK4_9CLOT</name>
<comment type="subcellular location">
    <subcellularLocation>
        <location evidence="1">Membrane</location>
        <topology evidence="1">Multi-pass membrane protein</topology>
    </subcellularLocation>
</comment>
<keyword evidence="4 8" id="KW-0812">Transmembrane</keyword>
<keyword evidence="7 8" id="KW-0472">Membrane</keyword>
<dbReference type="GO" id="GO:0046961">
    <property type="term" value="F:proton-transporting ATPase activity, rotational mechanism"/>
    <property type="evidence" value="ECO:0007669"/>
    <property type="project" value="InterPro"/>
</dbReference>
<keyword evidence="3 8" id="KW-0813">Transport</keyword>
<accession>A0A1G8PKK4</accession>
<evidence type="ECO:0000256" key="4">
    <source>
        <dbReference type="ARBA" id="ARBA00022692"/>
    </source>
</evidence>
<dbReference type="CDD" id="cd18180">
    <property type="entry name" value="ATP-synt_Vo_Ao_c_NTPK_rpt2"/>
    <property type="match status" value="1"/>
</dbReference>
<keyword evidence="5 8" id="KW-1133">Transmembrane helix</keyword>
<dbReference type="EMBL" id="FNDZ01000005">
    <property type="protein sequence ID" value="SDI92977.1"/>
    <property type="molecule type" value="Genomic_DNA"/>
</dbReference>
<gene>
    <name evidence="10" type="ORF">SAMN05421804_105133</name>
</gene>
<dbReference type="GO" id="GO:0033179">
    <property type="term" value="C:proton-transporting V-type ATPase, V0 domain"/>
    <property type="evidence" value="ECO:0007669"/>
    <property type="project" value="InterPro"/>
</dbReference>
<sequence>MTLTQMFIENGGVVFAVLGIALAVILSGIGSAKGVGLVGEAATGLIIEEPEKFGKSLVLQLLPGTQGLYGFVIGLMALGSLSVEMSLAQGFYIFFACLPIAFVGLYSAIYQSKAAAAGLAILAKNEEHSTKGIIYAVMVETYALLSFVMSLILLSSVTF</sequence>
<evidence type="ECO:0000256" key="6">
    <source>
        <dbReference type="ARBA" id="ARBA00023065"/>
    </source>
</evidence>
<evidence type="ECO:0000256" key="5">
    <source>
        <dbReference type="ARBA" id="ARBA00022989"/>
    </source>
</evidence>
<feature type="transmembrane region" description="Helical" evidence="8">
    <location>
        <begin position="132"/>
        <end position="154"/>
    </location>
</feature>
<dbReference type="AlphaFoldDB" id="A0A1G8PKK4"/>
<feature type="transmembrane region" description="Helical" evidence="8">
    <location>
        <begin position="57"/>
        <end position="78"/>
    </location>
</feature>
<dbReference type="PANTHER" id="PTHR10263">
    <property type="entry name" value="V-TYPE PROTON ATPASE PROTEOLIPID SUBUNIT"/>
    <property type="match status" value="1"/>
</dbReference>
<feature type="domain" description="V-ATPase proteolipid subunit C-like" evidence="9">
    <location>
        <begin position="95"/>
        <end position="153"/>
    </location>
</feature>
<evidence type="ECO:0000256" key="7">
    <source>
        <dbReference type="ARBA" id="ARBA00023136"/>
    </source>
</evidence>
<organism evidence="10 11">
    <name type="scientific">Proteiniclasticum ruminis</name>
    <dbReference type="NCBI Taxonomy" id="398199"/>
    <lineage>
        <taxon>Bacteria</taxon>
        <taxon>Bacillati</taxon>
        <taxon>Bacillota</taxon>
        <taxon>Clostridia</taxon>
        <taxon>Eubacteriales</taxon>
        <taxon>Clostridiaceae</taxon>
        <taxon>Proteiniclasticum</taxon>
    </lineage>
</organism>
<evidence type="ECO:0000259" key="9">
    <source>
        <dbReference type="Pfam" id="PF00137"/>
    </source>
</evidence>
<evidence type="ECO:0000313" key="11">
    <source>
        <dbReference type="Proteomes" id="UP000183255"/>
    </source>
</evidence>
<dbReference type="Pfam" id="PF00137">
    <property type="entry name" value="ATP-synt_C"/>
    <property type="match status" value="2"/>
</dbReference>
<evidence type="ECO:0000256" key="2">
    <source>
        <dbReference type="ARBA" id="ARBA00007296"/>
    </source>
</evidence>
<dbReference type="InterPro" id="IPR000245">
    <property type="entry name" value="ATPase_proteolipid_csu"/>
</dbReference>
<evidence type="ECO:0000313" key="10">
    <source>
        <dbReference type="EMBL" id="SDI92977.1"/>
    </source>
</evidence>
<keyword evidence="6 8" id="KW-0406">Ion transport</keyword>
<protein>
    <submittedName>
        <fullName evidence="10">V/A-type H+-transporting ATPase subunit K</fullName>
    </submittedName>
</protein>
<reference evidence="10 11" key="1">
    <citation type="submission" date="2016-10" db="EMBL/GenBank/DDBJ databases">
        <authorList>
            <person name="de Groot N.N."/>
        </authorList>
    </citation>
    <scope>NUCLEOTIDE SEQUENCE [LARGE SCALE GENOMIC DNA]</scope>
    <source>
        <strain evidence="10 11">CGMCC 1.5058</strain>
    </source>
</reference>
<proteinExistence type="inferred from homology"/>
<dbReference type="InterPro" id="IPR002379">
    <property type="entry name" value="ATPase_proteolipid_c-like_dom"/>
</dbReference>
<dbReference type="FunFam" id="1.20.120.610:FF:000005">
    <property type="entry name" value="V-type sodium ATPase subunit K"/>
    <property type="match status" value="1"/>
</dbReference>
<feature type="transmembrane region" description="Helical" evidence="8">
    <location>
        <begin position="90"/>
        <end position="112"/>
    </location>
</feature>
<feature type="domain" description="V-ATPase proteolipid subunit C-like" evidence="9">
    <location>
        <begin position="18"/>
        <end position="76"/>
    </location>
</feature>
<dbReference type="Gene3D" id="1.20.120.610">
    <property type="entry name" value="lithium bound rotor ring of v- atpase"/>
    <property type="match status" value="1"/>
</dbReference>
<evidence type="ECO:0000256" key="3">
    <source>
        <dbReference type="ARBA" id="ARBA00022448"/>
    </source>
</evidence>
<evidence type="ECO:0000256" key="8">
    <source>
        <dbReference type="RuleBase" id="RU363060"/>
    </source>
</evidence>
<dbReference type="Proteomes" id="UP000183255">
    <property type="component" value="Unassembled WGS sequence"/>
</dbReference>